<sequence>MRLVLTSSISAIAPSPSWPTDQVEAEDCWTDDDYCKQDGLRYPLSKMLAEKASWELAYEKELDLVVVNPGTVMGAVIPTGLNASMPVLVQLLQDQ</sequence>
<accession>A0ACB9QRQ7</accession>
<name>A0ACB9QRQ7_9MYRT</name>
<evidence type="ECO:0000313" key="2">
    <source>
        <dbReference type="Proteomes" id="UP001057402"/>
    </source>
</evidence>
<protein>
    <submittedName>
        <fullName evidence="1">Uncharacterized protein</fullName>
    </submittedName>
</protein>
<comment type="caution">
    <text evidence="1">The sequence shown here is derived from an EMBL/GenBank/DDBJ whole genome shotgun (WGS) entry which is preliminary data.</text>
</comment>
<evidence type="ECO:0000313" key="1">
    <source>
        <dbReference type="EMBL" id="KAI4368918.1"/>
    </source>
</evidence>
<dbReference type="EMBL" id="CM042884">
    <property type="protein sequence ID" value="KAI4368918.1"/>
    <property type="molecule type" value="Genomic_DNA"/>
</dbReference>
<proteinExistence type="predicted"/>
<dbReference type="Proteomes" id="UP001057402">
    <property type="component" value="Chromosome 5"/>
</dbReference>
<keyword evidence="2" id="KW-1185">Reference proteome</keyword>
<gene>
    <name evidence="1" type="ORF">MLD38_017420</name>
</gene>
<organism evidence="1 2">
    <name type="scientific">Melastoma candidum</name>
    <dbReference type="NCBI Taxonomy" id="119954"/>
    <lineage>
        <taxon>Eukaryota</taxon>
        <taxon>Viridiplantae</taxon>
        <taxon>Streptophyta</taxon>
        <taxon>Embryophyta</taxon>
        <taxon>Tracheophyta</taxon>
        <taxon>Spermatophyta</taxon>
        <taxon>Magnoliopsida</taxon>
        <taxon>eudicotyledons</taxon>
        <taxon>Gunneridae</taxon>
        <taxon>Pentapetalae</taxon>
        <taxon>rosids</taxon>
        <taxon>malvids</taxon>
        <taxon>Myrtales</taxon>
        <taxon>Melastomataceae</taxon>
        <taxon>Melastomatoideae</taxon>
        <taxon>Melastomateae</taxon>
        <taxon>Melastoma</taxon>
    </lineage>
</organism>
<reference evidence="2" key="1">
    <citation type="journal article" date="2023" name="Front. Plant Sci.">
        <title>Chromosomal-level genome assembly of Melastoma candidum provides insights into trichome evolution.</title>
        <authorList>
            <person name="Zhong Y."/>
            <person name="Wu W."/>
            <person name="Sun C."/>
            <person name="Zou P."/>
            <person name="Liu Y."/>
            <person name="Dai S."/>
            <person name="Zhou R."/>
        </authorList>
    </citation>
    <scope>NUCLEOTIDE SEQUENCE [LARGE SCALE GENOMIC DNA]</scope>
</reference>